<keyword evidence="11" id="KW-0055">Arginine biosynthesis</keyword>
<dbReference type="NCBIfam" id="NF009475">
    <property type="entry name" value="PRK12838.1"/>
    <property type="match status" value="1"/>
</dbReference>
<comment type="caution">
    <text evidence="11">Lacks conserved residue(s) required for the propagation of feature annotation.</text>
</comment>
<comment type="pathway">
    <text evidence="1 11">Pyrimidine metabolism; UMP biosynthesis via de novo pathway; (S)-dihydroorotate from bicarbonate: step 1/3.</text>
</comment>
<sequence>MTDALLVLEDGRTFRGDAYGATGATVGEIVFNTGMTGYQETLTDPSYHRQIVVMTAPHVGNTGVNDEDPESGRIWVAGYVVRDPTRRPSSWRSRRTLDAELAGQGVVGISGIDTRALTRHLRERGVMRAGVFSGEALVAPDGGRVEASELLARVLAAPAMAGADLAAEVSTQGAYVVEPLGADGGPADEPVATVAALDLGIKSMTPHRLAERGVRVHVLPATSSLEDVLAVAPDGVFFSNGPGDPSAAVHEVEVLRGVLDRRIPFFGICYGNQLFGRALGFGTYKLGYGHRGVNQPVMDRTTGKVEITAHNHGFAVDAPLDAETLAPHGDGRYGRVRVSHVDLNDDVVEGLEALDLPAFSVQYHPEAAAGPHDAAYLFDRFVDLMARARAGGGPTGDEVAHHPRPDAPTADTKGDA</sequence>
<dbReference type="GO" id="GO:0005524">
    <property type="term" value="F:ATP binding"/>
    <property type="evidence" value="ECO:0007669"/>
    <property type="project" value="UniProtKB-UniRule"/>
</dbReference>
<keyword evidence="7 11" id="KW-0315">Glutamine amidotransferase</keyword>
<evidence type="ECO:0000313" key="14">
    <source>
        <dbReference type="EMBL" id="SFA84902.1"/>
    </source>
</evidence>
<dbReference type="Pfam" id="PF00988">
    <property type="entry name" value="CPSase_sm_chain"/>
    <property type="match status" value="1"/>
</dbReference>
<feature type="active site" evidence="11">
    <location>
        <position position="366"/>
    </location>
</feature>
<dbReference type="GO" id="GO:0006207">
    <property type="term" value="P:'de novo' pyrimidine nucleobase biosynthetic process"/>
    <property type="evidence" value="ECO:0007669"/>
    <property type="project" value="InterPro"/>
</dbReference>
<keyword evidence="11" id="KW-0028">Amino-acid biosynthesis</keyword>
<feature type="binding site" evidence="11">
    <location>
        <position position="313"/>
    </location>
    <ligand>
        <name>L-glutamine</name>
        <dbReference type="ChEBI" id="CHEBI:58359"/>
    </ligand>
</feature>
<dbReference type="InterPro" id="IPR029062">
    <property type="entry name" value="Class_I_gatase-like"/>
</dbReference>
<feature type="binding site" evidence="11">
    <location>
        <position position="311"/>
    </location>
    <ligand>
        <name>L-glutamine</name>
        <dbReference type="ChEBI" id="CHEBI:58359"/>
    </ligand>
</feature>
<dbReference type="PANTHER" id="PTHR43418:SF7">
    <property type="entry name" value="CARBAMOYL-PHOSPHATE SYNTHASE SMALL CHAIN"/>
    <property type="match status" value="1"/>
</dbReference>
<keyword evidence="6 11" id="KW-0067">ATP-binding</keyword>
<keyword evidence="8 11" id="KW-0665">Pyrimidine biosynthesis</keyword>
<comment type="catalytic activity">
    <reaction evidence="10 11">
        <text>L-glutamine + H2O = L-glutamate + NH4(+)</text>
        <dbReference type="Rhea" id="RHEA:15889"/>
        <dbReference type="ChEBI" id="CHEBI:15377"/>
        <dbReference type="ChEBI" id="CHEBI:28938"/>
        <dbReference type="ChEBI" id="CHEBI:29985"/>
        <dbReference type="ChEBI" id="CHEBI:58359"/>
    </reaction>
</comment>
<dbReference type="Gene3D" id="3.50.30.20">
    <property type="entry name" value="Carbamoyl-phosphate synthase small subunit, N-terminal domain"/>
    <property type="match status" value="1"/>
</dbReference>
<dbReference type="GO" id="GO:0006526">
    <property type="term" value="P:L-arginine biosynthetic process"/>
    <property type="evidence" value="ECO:0007669"/>
    <property type="project" value="UniProtKB-UniRule"/>
</dbReference>
<evidence type="ECO:0000256" key="4">
    <source>
        <dbReference type="ARBA" id="ARBA00022598"/>
    </source>
</evidence>
<comment type="pathway">
    <text evidence="2 11">Amino-acid biosynthesis; L-arginine biosynthesis; carbamoyl phosphate from bicarbonate: step 1/1.</text>
</comment>
<dbReference type="NCBIfam" id="TIGR01368">
    <property type="entry name" value="CPSaseIIsmall"/>
    <property type="match status" value="1"/>
</dbReference>
<dbReference type="CDD" id="cd01744">
    <property type="entry name" value="GATase1_CPSase"/>
    <property type="match status" value="1"/>
</dbReference>
<evidence type="ECO:0000256" key="2">
    <source>
        <dbReference type="ARBA" id="ARBA00005077"/>
    </source>
</evidence>
<dbReference type="Gene3D" id="3.40.50.880">
    <property type="match status" value="1"/>
</dbReference>
<feature type="active site" evidence="11">
    <location>
        <position position="364"/>
    </location>
</feature>
<dbReference type="EC" id="6.3.5.5" evidence="11"/>
<evidence type="ECO:0000256" key="9">
    <source>
        <dbReference type="ARBA" id="ARBA00048816"/>
    </source>
</evidence>
<dbReference type="AlphaFoldDB" id="A0A1I0W874"/>
<dbReference type="PROSITE" id="PS51273">
    <property type="entry name" value="GATASE_TYPE_1"/>
    <property type="match status" value="1"/>
</dbReference>
<evidence type="ECO:0000256" key="6">
    <source>
        <dbReference type="ARBA" id="ARBA00022840"/>
    </source>
</evidence>
<dbReference type="PANTHER" id="PTHR43418">
    <property type="entry name" value="MULTIFUNCTIONAL TRYPTOPHAN BIOSYNTHESIS PROTEIN-RELATED"/>
    <property type="match status" value="1"/>
</dbReference>
<dbReference type="SMART" id="SM01097">
    <property type="entry name" value="CPSase_sm_chain"/>
    <property type="match status" value="1"/>
</dbReference>
<feature type="active site" description="Nucleophile" evidence="11">
    <location>
        <position position="269"/>
    </location>
</feature>
<dbReference type="PRINTS" id="PR00096">
    <property type="entry name" value="GATASE"/>
</dbReference>
<evidence type="ECO:0000256" key="11">
    <source>
        <dbReference type="HAMAP-Rule" id="MF_01209"/>
    </source>
</evidence>
<dbReference type="GO" id="GO:0004088">
    <property type="term" value="F:carbamoyl-phosphate synthase (glutamine-hydrolyzing) activity"/>
    <property type="evidence" value="ECO:0007669"/>
    <property type="project" value="UniProtKB-UniRule"/>
</dbReference>
<dbReference type="InterPro" id="IPR036480">
    <property type="entry name" value="CarbP_synth_ssu_N_sf"/>
</dbReference>
<evidence type="ECO:0000313" key="15">
    <source>
        <dbReference type="Proteomes" id="UP000199012"/>
    </source>
</evidence>
<evidence type="ECO:0000256" key="5">
    <source>
        <dbReference type="ARBA" id="ARBA00022741"/>
    </source>
</evidence>
<dbReference type="Proteomes" id="UP000199012">
    <property type="component" value="Unassembled WGS sequence"/>
</dbReference>
<evidence type="ECO:0000256" key="7">
    <source>
        <dbReference type="ARBA" id="ARBA00022962"/>
    </source>
</evidence>
<reference evidence="14 15" key="1">
    <citation type="submission" date="2016-10" db="EMBL/GenBank/DDBJ databases">
        <authorList>
            <person name="de Groot N.N."/>
        </authorList>
    </citation>
    <scope>NUCLEOTIDE SEQUENCE [LARGE SCALE GENOMIC DNA]</scope>
    <source>
        <strain evidence="14 15">CGMCC 4.6945</strain>
    </source>
</reference>
<dbReference type="FunFam" id="3.50.30.20:FF:000001">
    <property type="entry name" value="Carbamoyl-phosphate synthase small chain"/>
    <property type="match status" value="1"/>
</dbReference>
<dbReference type="OrthoDB" id="9804328at2"/>
<protein>
    <recommendedName>
        <fullName evidence="11">Carbamoyl phosphate synthase small chain</fullName>
        <ecNumber evidence="11">6.3.5.5</ecNumber>
    </recommendedName>
    <alternativeName>
        <fullName evidence="11">Carbamoyl phosphate synthetase glutamine chain</fullName>
    </alternativeName>
</protein>
<organism evidence="14 15">
    <name type="scientific">Cellulomonas marina</name>
    <dbReference type="NCBI Taxonomy" id="988821"/>
    <lineage>
        <taxon>Bacteria</taxon>
        <taxon>Bacillati</taxon>
        <taxon>Actinomycetota</taxon>
        <taxon>Actinomycetes</taxon>
        <taxon>Micrococcales</taxon>
        <taxon>Cellulomonadaceae</taxon>
        <taxon>Cellulomonas</taxon>
    </lineage>
</organism>
<dbReference type="InterPro" id="IPR017926">
    <property type="entry name" value="GATASE"/>
</dbReference>
<dbReference type="UniPathway" id="UPA00068">
    <property type="reaction ID" value="UER00171"/>
</dbReference>
<evidence type="ECO:0000256" key="1">
    <source>
        <dbReference type="ARBA" id="ARBA00004812"/>
    </source>
</evidence>
<feature type="region of interest" description="CPSase" evidence="11">
    <location>
        <begin position="1"/>
        <end position="186"/>
    </location>
</feature>
<feature type="binding site" evidence="11">
    <location>
        <position position="241"/>
    </location>
    <ligand>
        <name>L-glutamine</name>
        <dbReference type="ChEBI" id="CHEBI:58359"/>
    </ligand>
</feature>
<feature type="binding site" evidence="11">
    <location>
        <position position="314"/>
    </location>
    <ligand>
        <name>L-glutamine</name>
        <dbReference type="ChEBI" id="CHEBI:58359"/>
    </ligand>
</feature>
<keyword evidence="15" id="KW-1185">Reference proteome</keyword>
<feature type="binding site" evidence="11">
    <location>
        <position position="243"/>
    </location>
    <ligand>
        <name>L-glutamine</name>
        <dbReference type="ChEBI" id="CHEBI:58359"/>
    </ligand>
</feature>
<name>A0A1I0W874_9CELL</name>
<dbReference type="GO" id="GO:0006541">
    <property type="term" value="P:glutamine metabolic process"/>
    <property type="evidence" value="ECO:0007669"/>
    <property type="project" value="InterPro"/>
</dbReference>
<evidence type="ECO:0000256" key="3">
    <source>
        <dbReference type="ARBA" id="ARBA00007800"/>
    </source>
</evidence>
<dbReference type="HAMAP" id="MF_01209">
    <property type="entry name" value="CPSase_S_chain"/>
    <property type="match status" value="1"/>
</dbReference>
<feature type="binding site" evidence="11">
    <location>
        <position position="273"/>
    </location>
    <ligand>
        <name>L-glutamine</name>
        <dbReference type="ChEBI" id="CHEBI:58359"/>
    </ligand>
</feature>
<gene>
    <name evidence="11" type="primary">carA</name>
    <name evidence="14" type="ORF">SAMN05421867_102270</name>
</gene>
<comment type="similarity">
    <text evidence="3 11">Belongs to the CarA family.</text>
</comment>
<comment type="catalytic activity">
    <reaction evidence="9 11">
        <text>hydrogencarbonate + L-glutamine + 2 ATP + H2O = carbamoyl phosphate + L-glutamate + 2 ADP + phosphate + 2 H(+)</text>
        <dbReference type="Rhea" id="RHEA:18633"/>
        <dbReference type="ChEBI" id="CHEBI:15377"/>
        <dbReference type="ChEBI" id="CHEBI:15378"/>
        <dbReference type="ChEBI" id="CHEBI:17544"/>
        <dbReference type="ChEBI" id="CHEBI:29985"/>
        <dbReference type="ChEBI" id="CHEBI:30616"/>
        <dbReference type="ChEBI" id="CHEBI:43474"/>
        <dbReference type="ChEBI" id="CHEBI:58228"/>
        <dbReference type="ChEBI" id="CHEBI:58359"/>
        <dbReference type="ChEBI" id="CHEBI:456216"/>
        <dbReference type="EC" id="6.3.5.5"/>
    </reaction>
</comment>
<feature type="binding site" evidence="11">
    <location>
        <position position="46"/>
    </location>
    <ligand>
        <name>L-glutamine</name>
        <dbReference type="ChEBI" id="CHEBI:58359"/>
    </ligand>
</feature>
<proteinExistence type="inferred from homology"/>
<dbReference type="PRINTS" id="PR00099">
    <property type="entry name" value="CPSGATASE"/>
</dbReference>
<dbReference type="GO" id="GO:0004359">
    <property type="term" value="F:glutaminase activity"/>
    <property type="evidence" value="ECO:0007669"/>
    <property type="project" value="RHEA"/>
</dbReference>
<evidence type="ECO:0000256" key="10">
    <source>
        <dbReference type="ARBA" id="ARBA00049285"/>
    </source>
</evidence>
<evidence type="ECO:0000259" key="13">
    <source>
        <dbReference type="SMART" id="SM01097"/>
    </source>
</evidence>
<dbReference type="RefSeq" id="WP_090030905.1">
    <property type="nucleotide sequence ID" value="NZ_BONM01000012.1"/>
</dbReference>
<dbReference type="STRING" id="988821.SAMN05421867_102270"/>
<evidence type="ECO:0000256" key="8">
    <source>
        <dbReference type="ARBA" id="ARBA00022975"/>
    </source>
</evidence>
<keyword evidence="4 11" id="KW-0436">Ligase</keyword>
<dbReference type="EMBL" id="FOKA01000002">
    <property type="protein sequence ID" value="SFA84902.1"/>
    <property type="molecule type" value="Genomic_DNA"/>
</dbReference>
<comment type="subunit">
    <text evidence="11">Composed of two chains; the small (or glutamine) chain promotes the hydrolysis of glutamine to ammonia, which is used by the large (or ammonia) chain to synthesize carbamoyl phosphate. Tetramer of heterodimers (alpha,beta)4.</text>
</comment>
<evidence type="ECO:0000256" key="12">
    <source>
        <dbReference type="SAM" id="MobiDB-lite"/>
    </source>
</evidence>
<dbReference type="GO" id="GO:0044205">
    <property type="term" value="P:'de novo' UMP biosynthetic process"/>
    <property type="evidence" value="ECO:0007669"/>
    <property type="project" value="UniProtKB-UniRule"/>
</dbReference>
<keyword evidence="5 11" id="KW-0547">Nucleotide-binding</keyword>
<feature type="domain" description="Carbamoyl-phosphate synthase small subunit N-terminal" evidence="13">
    <location>
        <begin position="2"/>
        <end position="132"/>
    </location>
</feature>
<accession>A0A1I0W874</accession>
<dbReference type="SUPFAM" id="SSF52317">
    <property type="entry name" value="Class I glutamine amidotransferase-like"/>
    <property type="match status" value="1"/>
</dbReference>
<dbReference type="UniPathway" id="UPA00070">
    <property type="reaction ID" value="UER00115"/>
</dbReference>
<comment type="function">
    <text evidence="11">Small subunit of the glutamine-dependent carbamoyl phosphate synthetase (CPSase). CPSase catalyzes the formation of carbamoyl phosphate from the ammonia moiety of glutamine, carbonate, and phosphate donated by ATP, constituting the first step of 2 biosynthetic pathways, one leading to arginine and/or urea and the other to pyrimidine nucleotides. The small subunit (glutamine amidotransferase) binds and cleaves glutamine to supply the large subunit with the substrate ammonia.</text>
</comment>
<dbReference type="SUPFAM" id="SSF52021">
    <property type="entry name" value="Carbamoyl phosphate synthetase, small subunit N-terminal domain"/>
    <property type="match status" value="1"/>
</dbReference>
<dbReference type="InterPro" id="IPR006274">
    <property type="entry name" value="CarbamoylP_synth_ssu"/>
</dbReference>
<feature type="region of interest" description="Disordered" evidence="12">
    <location>
        <begin position="389"/>
        <end position="416"/>
    </location>
</feature>
<dbReference type="InterPro" id="IPR050472">
    <property type="entry name" value="Anth_synth/Amidotransfase"/>
</dbReference>
<dbReference type="InterPro" id="IPR035686">
    <property type="entry name" value="CPSase_GATase1"/>
</dbReference>
<dbReference type="Pfam" id="PF00117">
    <property type="entry name" value="GATase"/>
    <property type="match status" value="1"/>
</dbReference>
<dbReference type="InterPro" id="IPR002474">
    <property type="entry name" value="CarbamoylP_synth_ssu_N"/>
</dbReference>